<evidence type="ECO:0000313" key="1">
    <source>
        <dbReference type="EMBL" id="KAK4073266.1"/>
    </source>
</evidence>
<evidence type="ECO:0000313" key="2">
    <source>
        <dbReference type="Proteomes" id="UP001287286"/>
    </source>
</evidence>
<keyword evidence="2" id="KW-1185">Reference proteome</keyword>
<organism evidence="1 2">
    <name type="scientific">Purpureocillium lilacinum</name>
    <name type="common">Paecilomyces lilacinus</name>
    <dbReference type="NCBI Taxonomy" id="33203"/>
    <lineage>
        <taxon>Eukaryota</taxon>
        <taxon>Fungi</taxon>
        <taxon>Dikarya</taxon>
        <taxon>Ascomycota</taxon>
        <taxon>Pezizomycotina</taxon>
        <taxon>Sordariomycetes</taxon>
        <taxon>Hypocreomycetidae</taxon>
        <taxon>Hypocreales</taxon>
        <taxon>Ophiocordycipitaceae</taxon>
        <taxon>Purpureocillium</taxon>
    </lineage>
</organism>
<proteinExistence type="predicted"/>
<sequence>MKAPGASLCDCCYHAACAPLMEPRFCRKWFLLRWVASGIIMPSYVLRDLHRKLRGYEFRLYGVVTTRTVFMTGGEMGLCAILVKVTSEGGLESPSSVLAPPGDGAVRWTASDSSVWKLPCCVDAARADKVRWLKMFENRLNDDVVIGDHTMLAGLENDVKALTKIEQNPPPIRREEMGPPFCSLFG</sequence>
<name>A0ABR0BEX6_PURLI</name>
<protein>
    <submittedName>
        <fullName evidence="1">Uncharacterized protein</fullName>
    </submittedName>
</protein>
<reference evidence="1 2" key="1">
    <citation type="journal article" date="2024" name="Microbiol. Resour. Announc.">
        <title>Genome annotations for the ascomycete fungi Trichoderma harzianum, Trichoderma aggressivum, and Purpureocillium lilacinum.</title>
        <authorList>
            <person name="Beijen E.P.W."/>
            <person name="Ohm R.A."/>
        </authorList>
    </citation>
    <scope>NUCLEOTIDE SEQUENCE [LARGE SCALE GENOMIC DNA]</scope>
    <source>
        <strain evidence="1 2">CBS 150709</strain>
    </source>
</reference>
<gene>
    <name evidence="1" type="ORF">Purlil1_13121</name>
</gene>
<dbReference type="EMBL" id="JAWRVI010000168">
    <property type="protein sequence ID" value="KAK4073266.1"/>
    <property type="molecule type" value="Genomic_DNA"/>
</dbReference>
<comment type="caution">
    <text evidence="1">The sequence shown here is derived from an EMBL/GenBank/DDBJ whole genome shotgun (WGS) entry which is preliminary data.</text>
</comment>
<dbReference type="Proteomes" id="UP001287286">
    <property type="component" value="Unassembled WGS sequence"/>
</dbReference>
<accession>A0ABR0BEX6</accession>